<evidence type="ECO:0000256" key="3">
    <source>
        <dbReference type="ARBA" id="ARBA00022670"/>
    </source>
</evidence>
<dbReference type="PANTHER" id="PTHR11802:SF472">
    <property type="entry name" value="SERINE CARBOXYPEPTIDASE CPVL-RELATED"/>
    <property type="match status" value="1"/>
</dbReference>
<evidence type="ECO:0000256" key="6">
    <source>
        <dbReference type="ARBA" id="ARBA00023180"/>
    </source>
</evidence>
<evidence type="ECO:0000256" key="7">
    <source>
        <dbReference type="SAM" id="SignalP"/>
    </source>
</evidence>
<dbReference type="SUPFAM" id="SSF53474">
    <property type="entry name" value="alpha/beta-Hydrolases"/>
    <property type="match status" value="1"/>
</dbReference>
<name>A0A443S335_9ACAR</name>
<keyword evidence="4 7" id="KW-0732">Signal</keyword>
<protein>
    <submittedName>
        <fullName evidence="8">Venom serine carboxypeptidase-like isoform X2</fullName>
    </submittedName>
</protein>
<dbReference type="GO" id="GO:0004185">
    <property type="term" value="F:serine-type carboxypeptidase activity"/>
    <property type="evidence" value="ECO:0007669"/>
    <property type="project" value="InterPro"/>
</dbReference>
<gene>
    <name evidence="8" type="ORF">B4U80_09824</name>
</gene>
<dbReference type="InterPro" id="IPR001563">
    <property type="entry name" value="Peptidase_S10"/>
</dbReference>
<comment type="similarity">
    <text evidence="1">Belongs to the peptidase S10 family.</text>
</comment>
<evidence type="ECO:0000313" key="8">
    <source>
        <dbReference type="EMBL" id="RWS21946.1"/>
    </source>
</evidence>
<dbReference type="Pfam" id="PF00450">
    <property type="entry name" value="Peptidase_S10"/>
    <property type="match status" value="1"/>
</dbReference>
<evidence type="ECO:0000256" key="5">
    <source>
        <dbReference type="ARBA" id="ARBA00022801"/>
    </source>
</evidence>
<dbReference type="AlphaFoldDB" id="A0A443S335"/>
<feature type="chain" id="PRO_5019551966" evidence="7">
    <location>
        <begin position="17"/>
        <end position="121"/>
    </location>
</feature>
<evidence type="ECO:0000256" key="1">
    <source>
        <dbReference type="ARBA" id="ARBA00009431"/>
    </source>
</evidence>
<comment type="caution">
    <text evidence="8">The sequence shown here is derived from an EMBL/GenBank/DDBJ whole genome shotgun (WGS) entry which is preliminary data.</text>
</comment>
<keyword evidence="3" id="KW-0645">Protease</keyword>
<keyword evidence="9" id="KW-1185">Reference proteome</keyword>
<dbReference type="OrthoDB" id="6512874at2759"/>
<dbReference type="Gene3D" id="3.40.50.1820">
    <property type="entry name" value="alpha/beta hydrolase"/>
    <property type="match status" value="1"/>
</dbReference>
<dbReference type="EMBL" id="NCKV01010275">
    <property type="protein sequence ID" value="RWS21946.1"/>
    <property type="molecule type" value="Genomic_DNA"/>
</dbReference>
<feature type="non-terminal residue" evidence="8">
    <location>
        <position position="121"/>
    </location>
</feature>
<keyword evidence="5" id="KW-0378">Hydrolase</keyword>
<dbReference type="InterPro" id="IPR029058">
    <property type="entry name" value="AB_hydrolase_fold"/>
</dbReference>
<evidence type="ECO:0000256" key="4">
    <source>
        <dbReference type="ARBA" id="ARBA00022729"/>
    </source>
</evidence>
<dbReference type="VEuPathDB" id="VectorBase:LDEU010094"/>
<dbReference type="PANTHER" id="PTHR11802">
    <property type="entry name" value="SERINE PROTEASE FAMILY S10 SERINE CARBOXYPEPTIDASE"/>
    <property type="match status" value="1"/>
</dbReference>
<keyword evidence="2 8" id="KW-0121">Carboxypeptidase</keyword>
<evidence type="ECO:0000256" key="2">
    <source>
        <dbReference type="ARBA" id="ARBA00022645"/>
    </source>
</evidence>
<dbReference type="Proteomes" id="UP000288716">
    <property type="component" value="Unassembled WGS sequence"/>
</dbReference>
<dbReference type="GO" id="GO:0006508">
    <property type="term" value="P:proteolysis"/>
    <property type="evidence" value="ECO:0007669"/>
    <property type="project" value="UniProtKB-KW"/>
</dbReference>
<reference evidence="8 9" key="1">
    <citation type="journal article" date="2018" name="Gigascience">
        <title>Genomes of trombidid mites reveal novel predicted allergens and laterally-transferred genes associated with secondary metabolism.</title>
        <authorList>
            <person name="Dong X."/>
            <person name="Chaisiri K."/>
            <person name="Xia D."/>
            <person name="Armstrong S.D."/>
            <person name="Fang Y."/>
            <person name="Donnelly M.J."/>
            <person name="Kadowaki T."/>
            <person name="McGarry J.W."/>
            <person name="Darby A.C."/>
            <person name="Makepeace B.L."/>
        </authorList>
    </citation>
    <scope>NUCLEOTIDE SEQUENCE [LARGE SCALE GENOMIC DNA]</scope>
    <source>
        <strain evidence="8">UoL-UT</strain>
    </source>
</reference>
<proteinExistence type="inferred from homology"/>
<keyword evidence="6" id="KW-0325">Glycoprotein</keyword>
<accession>A0A443S335</accession>
<dbReference type="STRING" id="299467.A0A443S335"/>
<evidence type="ECO:0000313" key="9">
    <source>
        <dbReference type="Proteomes" id="UP000288716"/>
    </source>
</evidence>
<sequence>MVYFALLTLFTLLCFCDTCQKCGETLFLTPLIESGQIEKAKKLSKVSEKRFGCNTESYSGYFTVNKAYNSNLFFWFFKAKDSKAPIILWLQGGPGASSMYGLFMENGPFEITEKMKIKCRK</sequence>
<organism evidence="8 9">
    <name type="scientific">Leptotrombidium deliense</name>
    <dbReference type="NCBI Taxonomy" id="299467"/>
    <lineage>
        <taxon>Eukaryota</taxon>
        <taxon>Metazoa</taxon>
        <taxon>Ecdysozoa</taxon>
        <taxon>Arthropoda</taxon>
        <taxon>Chelicerata</taxon>
        <taxon>Arachnida</taxon>
        <taxon>Acari</taxon>
        <taxon>Acariformes</taxon>
        <taxon>Trombidiformes</taxon>
        <taxon>Prostigmata</taxon>
        <taxon>Anystina</taxon>
        <taxon>Parasitengona</taxon>
        <taxon>Trombiculoidea</taxon>
        <taxon>Trombiculidae</taxon>
        <taxon>Leptotrombidium</taxon>
    </lineage>
</organism>
<feature type="signal peptide" evidence="7">
    <location>
        <begin position="1"/>
        <end position="16"/>
    </location>
</feature>